<gene>
    <name evidence="2" type="ORF">Cba03nite_19100</name>
</gene>
<sequence length="262" mass="27077">MLLLGACAQQPSDTGAPAPDGAQLAGRTFLSTGLVRDGKPSELVQGTRITLTVHPDGRIGAIAGCNSMGGAADFTGGKLHVDGASLATTEMGCSPELHAQDKMISDLLTADPRWDLNGDVLTLRTDTVQLTLQDQESADPDRSLAGTRWAVESTVDKDSVSSVPTKPGGVYLEFADGKVTGSTGCNRLGGNAVVNGDKITFSGIFSTRRACSGDLGTLERAVMKTLRGEVTYKITADRLELTGADGQGLQLRVSAAPSPSAS</sequence>
<dbReference type="InterPro" id="IPR038670">
    <property type="entry name" value="HslJ-like_sf"/>
</dbReference>
<protein>
    <submittedName>
        <fullName evidence="2">META domain-containing protein</fullName>
    </submittedName>
</protein>
<comment type="caution">
    <text evidence="2">The sequence shown here is derived from an EMBL/GenBank/DDBJ whole genome shotgun (WGS) entry which is preliminary data.</text>
</comment>
<evidence type="ECO:0000259" key="1">
    <source>
        <dbReference type="Pfam" id="PF03724"/>
    </source>
</evidence>
<dbReference type="Gene3D" id="2.40.128.270">
    <property type="match status" value="2"/>
</dbReference>
<dbReference type="InterPro" id="IPR005184">
    <property type="entry name" value="DUF306_Meta_HslJ"/>
</dbReference>
<evidence type="ECO:0000313" key="2">
    <source>
        <dbReference type="EMBL" id="GIF80561.1"/>
    </source>
</evidence>
<evidence type="ECO:0000313" key="3">
    <source>
        <dbReference type="Proteomes" id="UP000601223"/>
    </source>
</evidence>
<dbReference type="PANTHER" id="PTHR35535:SF2">
    <property type="entry name" value="DUF306 DOMAIN-CONTAINING PROTEIN"/>
    <property type="match status" value="1"/>
</dbReference>
<name>A0A8J3NIM6_9ACTN</name>
<dbReference type="PANTHER" id="PTHR35535">
    <property type="entry name" value="HEAT SHOCK PROTEIN HSLJ"/>
    <property type="match status" value="1"/>
</dbReference>
<keyword evidence="3" id="KW-1185">Reference proteome</keyword>
<dbReference type="EMBL" id="BONF01000010">
    <property type="protein sequence ID" value="GIF80561.1"/>
    <property type="molecule type" value="Genomic_DNA"/>
</dbReference>
<dbReference type="Pfam" id="PF03724">
    <property type="entry name" value="META"/>
    <property type="match status" value="2"/>
</dbReference>
<dbReference type="AlphaFoldDB" id="A0A8J3NIM6"/>
<proteinExistence type="predicted"/>
<accession>A0A8J3NIM6</accession>
<feature type="domain" description="DUF306" evidence="1">
    <location>
        <begin position="44"/>
        <end position="129"/>
    </location>
</feature>
<dbReference type="InterPro" id="IPR053147">
    <property type="entry name" value="Hsp_HslJ-like"/>
</dbReference>
<reference evidence="2 3" key="1">
    <citation type="submission" date="2021-01" db="EMBL/GenBank/DDBJ databases">
        <title>Whole genome shotgun sequence of Catellatospora bangladeshensis NBRC 107357.</title>
        <authorList>
            <person name="Komaki H."/>
            <person name="Tamura T."/>
        </authorList>
    </citation>
    <scope>NUCLEOTIDE SEQUENCE [LARGE SCALE GENOMIC DNA]</scope>
    <source>
        <strain evidence="2 3">NBRC 107357</strain>
    </source>
</reference>
<dbReference type="Proteomes" id="UP000601223">
    <property type="component" value="Unassembled WGS sequence"/>
</dbReference>
<organism evidence="2 3">
    <name type="scientific">Catellatospora bangladeshensis</name>
    <dbReference type="NCBI Taxonomy" id="310355"/>
    <lineage>
        <taxon>Bacteria</taxon>
        <taxon>Bacillati</taxon>
        <taxon>Actinomycetota</taxon>
        <taxon>Actinomycetes</taxon>
        <taxon>Micromonosporales</taxon>
        <taxon>Micromonosporaceae</taxon>
        <taxon>Catellatospora</taxon>
    </lineage>
</organism>
<feature type="domain" description="DUF306" evidence="1">
    <location>
        <begin position="142"/>
        <end position="249"/>
    </location>
</feature>